<feature type="compositionally biased region" description="Basic and acidic residues" evidence="1">
    <location>
        <begin position="103"/>
        <end position="122"/>
    </location>
</feature>
<feature type="compositionally biased region" description="Basic and acidic residues" evidence="1">
    <location>
        <begin position="1"/>
        <end position="12"/>
    </location>
</feature>
<evidence type="ECO:0000256" key="1">
    <source>
        <dbReference type="SAM" id="MobiDB-lite"/>
    </source>
</evidence>
<reference evidence="2" key="1">
    <citation type="submission" date="2007-07" db="EMBL/GenBank/DDBJ databases">
        <title>PCAP assembly of the Caenorhabditis remanei genome.</title>
        <authorList>
            <consortium name="The Caenorhabditis remanei Sequencing Consortium"/>
            <person name="Wilson R.K."/>
        </authorList>
    </citation>
    <scope>NUCLEOTIDE SEQUENCE [LARGE SCALE GENOMIC DNA]</scope>
    <source>
        <strain evidence="2">PB4641</strain>
    </source>
</reference>
<gene>
    <name evidence="2" type="ORF">CRE_29099</name>
</gene>
<evidence type="ECO:0000313" key="2">
    <source>
        <dbReference type="EMBL" id="EFO85544.1"/>
    </source>
</evidence>
<dbReference type="InParanoid" id="E3N4I4"/>
<dbReference type="Proteomes" id="UP000008281">
    <property type="component" value="Unassembled WGS sequence"/>
</dbReference>
<dbReference type="EMBL" id="DS268526">
    <property type="protein sequence ID" value="EFO85544.1"/>
    <property type="molecule type" value="Genomic_DNA"/>
</dbReference>
<name>E3N4I4_CAERE</name>
<organism evidence="3">
    <name type="scientific">Caenorhabditis remanei</name>
    <name type="common">Caenorhabditis vulgaris</name>
    <dbReference type="NCBI Taxonomy" id="31234"/>
    <lineage>
        <taxon>Eukaryota</taxon>
        <taxon>Metazoa</taxon>
        <taxon>Ecdysozoa</taxon>
        <taxon>Nematoda</taxon>
        <taxon>Chromadorea</taxon>
        <taxon>Rhabditida</taxon>
        <taxon>Rhabditina</taxon>
        <taxon>Rhabditomorpha</taxon>
        <taxon>Rhabditoidea</taxon>
        <taxon>Rhabditidae</taxon>
        <taxon>Peloderinae</taxon>
        <taxon>Caenorhabditis</taxon>
    </lineage>
</organism>
<dbReference type="AlphaFoldDB" id="E3N4I4"/>
<dbReference type="HOGENOM" id="CLU_1705892_0_0_1"/>
<feature type="region of interest" description="Disordered" evidence="1">
    <location>
        <begin position="1"/>
        <end position="154"/>
    </location>
</feature>
<feature type="compositionally biased region" description="Basic and acidic residues" evidence="1">
    <location>
        <begin position="132"/>
        <end position="154"/>
    </location>
</feature>
<feature type="compositionally biased region" description="Low complexity" evidence="1">
    <location>
        <begin position="43"/>
        <end position="54"/>
    </location>
</feature>
<evidence type="ECO:0000313" key="3">
    <source>
        <dbReference type="Proteomes" id="UP000008281"/>
    </source>
</evidence>
<protein>
    <submittedName>
        <fullName evidence="2">Uncharacterized protein</fullName>
    </submittedName>
</protein>
<feature type="compositionally biased region" description="Basic residues" evidence="1">
    <location>
        <begin position="73"/>
        <end position="83"/>
    </location>
</feature>
<accession>E3N4I4</accession>
<proteinExistence type="predicted"/>
<sequence>MAPNRRRNENRNHRAIKKAVVASRLRTPRHVRHYFQTADLARNNSSNQTNNSSTPTRPAPKSFLMTGAERSRARPHGRPVSRRHLSESDSSTGSLDGPSAPDETPRRKDQIPRPASSKEHSQHYSPASVAEQKTETASRKCNVETESVVKKTEK</sequence>
<keyword evidence="3" id="KW-1185">Reference proteome</keyword>